<name>R0M8T3_NOSB1</name>
<gene>
    <name evidence="3" type="ORF">NBO_29g0041</name>
</gene>
<accession>R0M8T3</accession>
<evidence type="ECO:0000313" key="4">
    <source>
        <dbReference type="Proteomes" id="UP000016927"/>
    </source>
</evidence>
<proteinExistence type="predicted"/>
<keyword evidence="4" id="KW-1185">Reference proteome</keyword>
<dbReference type="VEuPathDB" id="MicrosporidiaDB:NBO_29g0041"/>
<evidence type="ECO:0000256" key="2">
    <source>
        <dbReference type="SAM" id="SignalP"/>
    </source>
</evidence>
<feature type="signal peptide" evidence="2">
    <location>
        <begin position="1"/>
        <end position="23"/>
    </location>
</feature>
<dbReference type="AlphaFoldDB" id="R0M8T3"/>
<keyword evidence="2" id="KW-0732">Signal</keyword>
<protein>
    <submittedName>
        <fullName evidence="3">Uncharacterized protein</fullName>
    </submittedName>
</protein>
<dbReference type="EMBL" id="KB908937">
    <property type="protein sequence ID" value="EOB14359.1"/>
    <property type="molecule type" value="Genomic_DNA"/>
</dbReference>
<feature type="region of interest" description="Disordered" evidence="1">
    <location>
        <begin position="65"/>
        <end position="98"/>
    </location>
</feature>
<sequence length="152" mass="17382">MINPHIIFSTLITLASLAHVGHNKNKDRVDIKIPAYLFDNNRKNVSVTVTIDLEIDQTKEKENICTSNSEESAQFFRKLSSTPPPELPPKRRNSPFYENAKRCNSVDYVYDVPKNYNSLQTETANESQKQNISGTLRKVVKNLSKKNNKKDN</sequence>
<evidence type="ECO:0000313" key="3">
    <source>
        <dbReference type="EMBL" id="EOB14359.1"/>
    </source>
</evidence>
<dbReference type="HOGENOM" id="CLU_1722894_0_0_1"/>
<evidence type="ECO:0000256" key="1">
    <source>
        <dbReference type="SAM" id="MobiDB-lite"/>
    </source>
</evidence>
<feature type="chain" id="PRO_5004345043" evidence="2">
    <location>
        <begin position="24"/>
        <end position="152"/>
    </location>
</feature>
<dbReference type="Proteomes" id="UP000016927">
    <property type="component" value="Unassembled WGS sequence"/>
</dbReference>
<organism evidence="3 4">
    <name type="scientific">Nosema bombycis (strain CQ1 / CVCC 102059)</name>
    <name type="common">Microsporidian parasite</name>
    <name type="synonym">Pebrine of silkworm</name>
    <dbReference type="NCBI Taxonomy" id="578461"/>
    <lineage>
        <taxon>Eukaryota</taxon>
        <taxon>Fungi</taxon>
        <taxon>Fungi incertae sedis</taxon>
        <taxon>Microsporidia</taxon>
        <taxon>Nosematidae</taxon>
        <taxon>Nosema</taxon>
    </lineage>
</organism>
<reference evidence="3 4" key="1">
    <citation type="journal article" date="2013" name="BMC Genomics">
        <title>Comparative genomics of parasitic silkworm microsporidia reveal an association between genome expansion and host adaptation.</title>
        <authorList>
            <person name="Pan G."/>
            <person name="Xu J."/>
            <person name="Li T."/>
            <person name="Xia Q."/>
            <person name="Liu S.L."/>
            <person name="Zhang G."/>
            <person name="Li S."/>
            <person name="Li C."/>
            <person name="Liu H."/>
            <person name="Yang L."/>
            <person name="Liu T."/>
            <person name="Zhang X."/>
            <person name="Wu Z."/>
            <person name="Fan W."/>
            <person name="Dang X."/>
            <person name="Xiang H."/>
            <person name="Tao M."/>
            <person name="Li Y."/>
            <person name="Hu J."/>
            <person name="Li Z."/>
            <person name="Lin L."/>
            <person name="Luo J."/>
            <person name="Geng L."/>
            <person name="Wang L."/>
            <person name="Long M."/>
            <person name="Wan Y."/>
            <person name="He N."/>
            <person name="Zhang Z."/>
            <person name="Lu C."/>
            <person name="Keeling P.J."/>
            <person name="Wang J."/>
            <person name="Xiang Z."/>
            <person name="Zhou Z."/>
        </authorList>
    </citation>
    <scope>NUCLEOTIDE SEQUENCE [LARGE SCALE GENOMIC DNA]</scope>
    <source>
        <strain evidence="4">CQ1 / CVCC 102059</strain>
    </source>
</reference>